<evidence type="ECO:0000313" key="2">
    <source>
        <dbReference type="Proteomes" id="UP000265520"/>
    </source>
</evidence>
<name>A0A392UYP1_9FABA</name>
<proteinExistence type="predicted"/>
<sequence>MRRCSFYSGMASLGSVSFYS</sequence>
<protein>
    <submittedName>
        <fullName evidence="1">Uncharacterized protein</fullName>
    </submittedName>
</protein>
<comment type="caution">
    <text evidence="1">The sequence shown here is derived from an EMBL/GenBank/DDBJ whole genome shotgun (WGS) entry which is preliminary data.</text>
</comment>
<evidence type="ECO:0000313" key="1">
    <source>
        <dbReference type="EMBL" id="MCI81136.1"/>
    </source>
</evidence>
<organism evidence="1 2">
    <name type="scientific">Trifolium medium</name>
    <dbReference type="NCBI Taxonomy" id="97028"/>
    <lineage>
        <taxon>Eukaryota</taxon>
        <taxon>Viridiplantae</taxon>
        <taxon>Streptophyta</taxon>
        <taxon>Embryophyta</taxon>
        <taxon>Tracheophyta</taxon>
        <taxon>Spermatophyta</taxon>
        <taxon>Magnoliopsida</taxon>
        <taxon>eudicotyledons</taxon>
        <taxon>Gunneridae</taxon>
        <taxon>Pentapetalae</taxon>
        <taxon>rosids</taxon>
        <taxon>fabids</taxon>
        <taxon>Fabales</taxon>
        <taxon>Fabaceae</taxon>
        <taxon>Papilionoideae</taxon>
        <taxon>50 kb inversion clade</taxon>
        <taxon>NPAAA clade</taxon>
        <taxon>Hologalegina</taxon>
        <taxon>IRL clade</taxon>
        <taxon>Trifolieae</taxon>
        <taxon>Trifolium</taxon>
    </lineage>
</organism>
<dbReference type="AlphaFoldDB" id="A0A392UYP1"/>
<dbReference type="Proteomes" id="UP000265520">
    <property type="component" value="Unassembled WGS sequence"/>
</dbReference>
<keyword evidence="2" id="KW-1185">Reference proteome</keyword>
<accession>A0A392UYP1</accession>
<feature type="non-terminal residue" evidence="1">
    <location>
        <position position="20"/>
    </location>
</feature>
<dbReference type="EMBL" id="LXQA011011697">
    <property type="protein sequence ID" value="MCI81136.1"/>
    <property type="molecule type" value="Genomic_DNA"/>
</dbReference>
<reference evidence="1 2" key="1">
    <citation type="journal article" date="2018" name="Front. Plant Sci.">
        <title>Red Clover (Trifolium pratense) and Zigzag Clover (T. medium) - A Picture of Genomic Similarities and Differences.</title>
        <authorList>
            <person name="Dluhosova J."/>
            <person name="Istvanek J."/>
            <person name="Nedelnik J."/>
            <person name="Repkova J."/>
        </authorList>
    </citation>
    <scope>NUCLEOTIDE SEQUENCE [LARGE SCALE GENOMIC DNA]</scope>
    <source>
        <strain evidence="2">cv. 10/8</strain>
        <tissue evidence="1">Leaf</tissue>
    </source>
</reference>